<comment type="caution">
    <text evidence="5">The sequence shown here is derived from an EMBL/GenBank/DDBJ whole genome shotgun (WGS) entry which is preliminary data.</text>
</comment>
<feature type="region of interest" description="Disordered" evidence="2">
    <location>
        <begin position="4045"/>
        <end position="4080"/>
    </location>
</feature>
<feature type="region of interest" description="Disordered" evidence="2">
    <location>
        <begin position="1"/>
        <end position="21"/>
    </location>
</feature>
<sequence length="4118" mass="458782">MAPKSWSWNTSSSGSGSWSSGQAFTCCATLGCKGWIKDEIWQPGLQCRHCRATFKKPWRAKQNEGYAGYSNSSGPSMSASAGGRQRWGQKAEAKEISKALTLIAERMSSMQLEKSEQLGKQLTGCAKMLESQADPPKIKTRPERLAEAAEALRVANKRFTAVAAEVMKQRAWLKELEDKMNDKAEEEAKKESILEAIHSEGRGQPSFTQQLITQTPEEMAMERMINLDKELTLDDEEVDETARQAVAEAKKQMLQELQNGAKSHASQLQEHIHQAKENAAKNRETIRQEYKKRKAVTQEETAGKAADGEMEDADSPDKDAQDTTAQDTKAGEEIDDDLEEDALGKARAKLAAVGGKATAKRGVRTTFVGNITTWGPTVESWLKDKHLRIDGNKHSGNGFDTYMLQETHLRLHLLEEKEALLHKWGLMACFAASQLSVKSEGSSRGGVVIATKSHYRSTWFRELAAFGSVSGATAGNREHQLGAEDHGLLQMEGWAAMTWYLKGYSLVLISLYLRCDQPLKEGANAGRLAEVAKFTKTLRTPWIIAGDFNVNPTRLAKEGLCDFLGDARNYTLPGDTPTCYKADAEPSLIAHVLTSPTACRHTIGLEAVSHTSWKPHIGQQLSIKAELEYNITRVLKMPTAFNHPRHVRKGRRTGSETETRGEKTRPSDMRDPDAGIIEEDFEWQESADSEQLPPELQPEGLLTPRAGDQRETGPEAVGQVRERGDWNKLEVNDSELEEREDSSPMEVKEVDTLTMNDTWDKHFKQRHVRKYKEAPGYISVSAAFKATKDEAEKLGAQYHHLVATMESFYCEAYDIQEEDQRKFKGRGEAHEFQEKEIREPGTRRTHYSNRKTNWWSRMAAALDTYAKLRLHRIIWSARIKEASKIEDSVLEGMVLQAKMEARQALKADLTKGAKDNAIWLANAEVSAPGALHKITKPKRRHEDEYMKAGKKATSPKETIDLKAGDFEQMWSHFSKHEEAVEVINMLREKAKEEPTPRWTLEQFDEAVKGIPNKGKGTDAMNMDDVRRLPEHGRQAYIDMHNSCEEEVAWPWQTLQAMDMLQPKDAEQIDGSALTGGGDRALALLTWFARTWELLNRDQIRRWAKNVEEDFDAAVADNSCLREAMARALGDETSQELGAHSANALVDAKRFYDSLVFETVAKRAMGYGVPTRVLAMAMLSHLTPRMLKANNAYSMPIYAERSLLADSRHSNNLARTLIYHVVKAMNNRVKMVQPRTWFDDIGLRAVGSLAKVEDRIVEATYEVTKKLNEEGLAMAGKSVLFSTSIEMTKRATSRLAKLGIKIKAATEGCDLGLDRAGRTCTRRATHGARFRKGIKRFGATARKLKKAKSRRQVIEQGPMAQVGYGTKAYGANPTEPTHIRKKYAQGLRRAWPGRCLTALLDLEGRHPGITIPRNQFQAWFDLRASRPDLRAGVRRAWPRIHARLLAAPRSTRWQQRRGVIGALILQLWEINWDAKSADFWEDADGGGWQLQPDEGDDDPTVLLDAITNDLKKKMWTKASLHHNGAGLQHGADTYDLKMQLRRLREHGKYQLYGALLTAACAGAWSPQRRRDTFGEDTCNLCNCGEIADDYHIVWGDCSCRSEHGIFKKTNNLVPRETEYSAARTGKATDTTNEEQGNKLYLHEDTMIVCGDGSGGEHGDEARYRRCGWTWVVMEKIGDTWNTTATVAGPLPRPRQSNNRGEITAFLDCLQTAGSLTFYTDLKIICKGWHSKRYLITGYKKAHGDLWKKIRQRMATRGGAEVRVRRIEGHVTKEQATERGVRIEAWKGNERADQLAGEAAASHRFRKGIKRFGATARKLKKAKSRKQVIEQGPMAQVGHGRKAYGANPTEPTHIRRKYAQGLRRAWPGRCLTALLDLEGRHPGITIPRNQFQAWFDLWASRPDLRAGVRRAWPRIHARLLAAPRSTRWQQRGVIGALILQLWEINWDAKSADFWEDADGGGWQLQPDEGDDDPTVLLDAITNDLKKKMWTKASLHHNGAGLQHGADTYDLKMQLRRLREHGKYQLYGALLTAACAGAWSPQRRRDTFGEDTCNLCNCGAIADDYHIVWGDCSCRSEHGIFKKTDNLVPRETEYSAARTGKATDTTNEEQGNKLYLHEDTMIVCGDGSGGEHGDDARYRRCGWTWVVMEKIGDTWNTTATVAGPLPGPRQSNNRGEITAFLDCLQTAGSLTFYTDLKIICKGWHSKRFRKGIKRFGATARKLKKAKSRRQVIEQGPMAQVGYGRKTYGANPTEPTHIRRKYAQGLRRAWPGRCLTALLDLEGRHPGITIPRNQFQAWFDLWAGRPDLRAGVRRAWPRIHARLLAAPRSTRWQQRRGVIGALILQLWEINWDAKPADFWEDADGGGWQLQPDEGDDDPTVLLDAITNDLKKKMWTKASLHHNGAGLQHGADTYDLKMQLRRLREHGKYQLYGALLTAACAGAWSPQRRRDTFGEDTCNLCNCGAIADDYHIVWGDCSCRSEHGIFKKTARETEYSAARTGKATDTTNEEQGNKLYLHDDTMIVCGDGSGGGHGDDARYRRCGWTWVVMEKIGDTWNTTATVAGPLPGPRQSNNRGEITAFLDCLQTAGSLTFYTDLKIICKGWHSKRSDQVPHDERKASHVSHSICWSKHQSKHFCWSCCATAVKHLNHKMIDKCEGWPLRPASSYALEALLKEKDWLVGTGARSKSSKAVDVRTDMRLQRFDGTEEKWGDWSLRFEAAGQRQDPLLNDQLDERARQVSQRLWHLLVTYCEGKAMGVVKLSRKNGLETWRQLKNEYESRSGNRWTAMLRFILNPQDKRAKDREAGIDFFQSLTAWEAIVAEYVDQSGEAVSDNVRVSELLEHATDPHREVLRQAPEEVKLTFGTARSQIRGYYNQGRTFTHVPDVGGVVPVQVDAIRAQLPNGKASGQGKTHKSDKSGGKSGRYQKGKDSKTKSKGRDGGKHGKNQTEYFDGECGYCGKRGHKRADCRKKKADDPKKEPGHTRAVQGDATSSSGQQPADGTVKAASGYHDGKPDGWVFAVTAQTDGKVAKVGGSILIDSGSDDHLCRHRFVPQAPSSAAVDAPRLFDVQQRPLPTAGLRGVEMTMKEGITATADFLVADVNDDLLSMGKLLGQGFRFNLSLEDGLYMAKGHRSAQLTLERDSLLRPPIVSAGPADEAHHCRGAAERKDAATAPVLNADSSVGAMRTRLKELCIPIYGTKAELWDRRIAAEAAVRRSEAERAHKQAVKEQLGIQHDPVEARELPVPKAPSAEEGRQHRLTHLPTAPWREECIRGKAPDAPHTQVTLEDSERKAPLISFDFGFCETADEDGDLTKVEDTYATMLVAISSDAGVVKVITCPSKSASPYAIAGIKEFAQRFETGKCRLRTDSEPATRAILDGVVAELTGKVIPELTPKHSSQSSPAEAAVKITEGQTRDLKLDLEKRYGTKITAAMPIGAWVMRHAGWLHERYSRRAGGQTPHEIATGTPYKGDICTFGETAERRGLPPEAEASESKRARVAAVHELDVGNIDDPPDTLWEEISDEVEDPTEIMFDVDAQDELDKKLTLEHLQSLLAPEHEDVVVDPPQEYLHRLQAEGKSTDIFWKLKRQLPGRRTAAPGWVEHMAGILVDEMRMARCEGFRDELGQHVTFSGGEIHEYGTTYEHLKRLRTRFEHGTELKANPKYLDYAVETLGLGSANTAPTPGVPAHKALMGSTPALSSVQAGIYRSCVGALMYDAQDRADCQYEVSLLGRMLSGPTVGALTAFKRLVRYLMGTKDAVNWLPRPTEGTNVELVGYGDSDWAGDLQTRRSQSSGKIEIDNAPVHSFSRRQGIAATSSGVAEYYTATAAAEDLLYFKSLLEFMGSTVATTLLTDSSAARGIAKREGVGKARSLEARVLRLQQAIKRELMDLGTVGTDYNKADLGTEILGHERFVKPRTMNGIYTDVGQVAESDHQSEEVVFDEGAAVRVRRAPGAATSPSATRSAALAMITAAVALPQGCEGPAIKDDGYYDTEVCSKDGVVASDPTNYWLALVVWTLVAATVFGYAGFRYVSWGGHERLLVQTEPDDAKDKKIDSSIGCMSSKSTKSSVDQSNRMRRTAGTQSQTTNKWRWAAPRFQPLSISMHGVFLEVHAGGDAKARGRFLH</sequence>
<keyword evidence="6" id="KW-1185">Reference proteome</keyword>
<dbReference type="PANTHER" id="PTHR11439">
    <property type="entry name" value="GAG-POL-RELATED RETROTRANSPOSON"/>
    <property type="match status" value="1"/>
</dbReference>
<evidence type="ECO:0000256" key="2">
    <source>
        <dbReference type="SAM" id="MobiDB-lite"/>
    </source>
</evidence>
<feature type="compositionally biased region" description="Basic and acidic residues" evidence="2">
    <location>
        <begin position="270"/>
        <end position="289"/>
    </location>
</feature>
<gene>
    <name evidence="5" type="ORF">PCOR1329_LOCUS45997</name>
</gene>
<keyword evidence="1" id="KW-0862">Zinc</keyword>
<feature type="compositionally biased region" description="Low complexity" evidence="2">
    <location>
        <begin position="4049"/>
        <end position="4066"/>
    </location>
</feature>
<evidence type="ECO:0000313" key="6">
    <source>
        <dbReference type="Proteomes" id="UP001189429"/>
    </source>
</evidence>
<feature type="compositionally biased region" description="Polar residues" evidence="2">
    <location>
        <begin position="2984"/>
        <end position="2994"/>
    </location>
</feature>
<dbReference type="PROSITE" id="PS50158">
    <property type="entry name" value="ZF_CCHC"/>
    <property type="match status" value="1"/>
</dbReference>
<dbReference type="PANTHER" id="PTHR11439:SF483">
    <property type="entry name" value="PEPTIDE SYNTHASE GLIP-LIKE, PUTATIVE (AFU_ORTHOLOGUE AFUA_3G12920)-RELATED"/>
    <property type="match status" value="1"/>
</dbReference>
<feature type="compositionally biased region" description="Polar residues" evidence="2">
    <location>
        <begin position="258"/>
        <end position="269"/>
    </location>
</feature>
<keyword evidence="3" id="KW-0812">Transmembrane</keyword>
<feature type="transmembrane region" description="Helical" evidence="3">
    <location>
        <begin position="4002"/>
        <end position="4022"/>
    </location>
</feature>
<dbReference type="Gene3D" id="3.30.420.10">
    <property type="entry name" value="Ribonuclease H-like superfamily/Ribonuclease H"/>
    <property type="match status" value="3"/>
</dbReference>
<proteinExistence type="predicted"/>
<dbReference type="InterPro" id="IPR012337">
    <property type="entry name" value="RNaseH-like_sf"/>
</dbReference>
<dbReference type="Proteomes" id="UP001189429">
    <property type="component" value="Unassembled WGS sequence"/>
</dbReference>
<feature type="region of interest" description="Disordered" evidence="2">
    <location>
        <begin position="640"/>
        <end position="673"/>
    </location>
</feature>
<feature type="compositionally biased region" description="Basic and acidic residues" evidence="2">
    <location>
        <begin position="653"/>
        <end position="673"/>
    </location>
</feature>
<dbReference type="SUPFAM" id="SSF56219">
    <property type="entry name" value="DNase I-like"/>
    <property type="match status" value="1"/>
</dbReference>
<dbReference type="Gene3D" id="3.60.10.10">
    <property type="entry name" value="Endonuclease/exonuclease/phosphatase"/>
    <property type="match status" value="1"/>
</dbReference>
<evidence type="ECO:0000259" key="4">
    <source>
        <dbReference type="PROSITE" id="PS50158"/>
    </source>
</evidence>
<feature type="compositionally biased region" description="Low complexity" evidence="2">
    <location>
        <begin position="690"/>
        <end position="704"/>
    </location>
</feature>
<dbReference type="EMBL" id="CAUYUJ010015527">
    <property type="protein sequence ID" value="CAK0855192.1"/>
    <property type="molecule type" value="Genomic_DNA"/>
</dbReference>
<evidence type="ECO:0000256" key="3">
    <source>
        <dbReference type="SAM" id="Phobius"/>
    </source>
</evidence>
<keyword evidence="1" id="KW-0863">Zinc-finger</keyword>
<dbReference type="InterPro" id="IPR001878">
    <property type="entry name" value="Znf_CCHC"/>
</dbReference>
<feature type="compositionally biased region" description="Basic and acidic residues" evidence="2">
    <location>
        <begin position="2922"/>
        <end position="2937"/>
    </location>
</feature>
<keyword evidence="3" id="KW-1133">Transmembrane helix</keyword>
<keyword evidence="3" id="KW-0472">Membrane</keyword>
<dbReference type="InterPro" id="IPR036397">
    <property type="entry name" value="RNaseH_sf"/>
</dbReference>
<feature type="compositionally biased region" description="Basic and acidic residues" evidence="2">
    <location>
        <begin position="2967"/>
        <end position="2977"/>
    </location>
</feature>
<feature type="region of interest" description="Disordered" evidence="2">
    <location>
        <begin position="2960"/>
        <end position="3003"/>
    </location>
</feature>
<name>A0ABN9U7V4_9DINO</name>
<feature type="region of interest" description="Disordered" evidence="2">
    <location>
        <begin position="685"/>
        <end position="727"/>
    </location>
</feature>
<dbReference type="PROSITE" id="PS51257">
    <property type="entry name" value="PROKAR_LIPOPROTEIN"/>
    <property type="match status" value="1"/>
</dbReference>
<dbReference type="InterPro" id="IPR036691">
    <property type="entry name" value="Endo/exonu/phosph_ase_sf"/>
</dbReference>
<dbReference type="InterPro" id="IPR002156">
    <property type="entry name" value="RNaseH_domain"/>
</dbReference>
<feature type="compositionally biased region" description="Basic residues" evidence="2">
    <location>
        <begin position="643"/>
        <end position="652"/>
    </location>
</feature>
<keyword evidence="1" id="KW-0479">Metal-binding</keyword>
<reference evidence="5" key="1">
    <citation type="submission" date="2023-10" db="EMBL/GenBank/DDBJ databases">
        <authorList>
            <person name="Chen Y."/>
            <person name="Shah S."/>
            <person name="Dougan E. K."/>
            <person name="Thang M."/>
            <person name="Chan C."/>
        </authorList>
    </citation>
    <scope>NUCLEOTIDE SEQUENCE [LARGE SCALE GENOMIC DNA]</scope>
</reference>
<feature type="domain" description="CCHC-type" evidence="4">
    <location>
        <begin position="2950"/>
        <end position="2965"/>
    </location>
</feature>
<dbReference type="Pfam" id="PF00075">
    <property type="entry name" value="RNase_H"/>
    <property type="match status" value="1"/>
</dbReference>
<accession>A0ABN9U7V4</accession>
<feature type="region of interest" description="Disordered" evidence="2">
    <location>
        <begin position="258"/>
        <end position="337"/>
    </location>
</feature>
<dbReference type="SUPFAM" id="SSF53098">
    <property type="entry name" value="Ribonuclease H-like"/>
    <property type="match status" value="1"/>
</dbReference>
<protein>
    <recommendedName>
        <fullName evidence="4">CCHC-type domain-containing protein</fullName>
    </recommendedName>
</protein>
<evidence type="ECO:0000256" key="1">
    <source>
        <dbReference type="PROSITE-ProRule" id="PRU00047"/>
    </source>
</evidence>
<evidence type="ECO:0000313" key="5">
    <source>
        <dbReference type="EMBL" id="CAK0855192.1"/>
    </source>
</evidence>
<feature type="region of interest" description="Disordered" evidence="2">
    <location>
        <begin position="2896"/>
        <end position="2941"/>
    </location>
</feature>
<organism evidence="5 6">
    <name type="scientific">Prorocentrum cordatum</name>
    <dbReference type="NCBI Taxonomy" id="2364126"/>
    <lineage>
        <taxon>Eukaryota</taxon>
        <taxon>Sar</taxon>
        <taxon>Alveolata</taxon>
        <taxon>Dinophyceae</taxon>
        <taxon>Prorocentrales</taxon>
        <taxon>Prorocentraceae</taxon>
        <taxon>Prorocentrum</taxon>
    </lineage>
</organism>